<keyword evidence="4" id="KW-0456">Lyase</keyword>
<feature type="domain" description="Tryptophan synthase beta chain-like PALP" evidence="3">
    <location>
        <begin position="50"/>
        <end position="374"/>
    </location>
</feature>
<keyword evidence="2" id="KW-0663">Pyridoxal phosphate</keyword>
<dbReference type="AlphaFoldDB" id="A0A089LW85"/>
<dbReference type="InterPro" id="IPR019871">
    <property type="entry name" value="DiNH2propionate_NH3-lyase_sub"/>
</dbReference>
<dbReference type="InterPro" id="IPR001926">
    <property type="entry name" value="TrpB-like_PALP"/>
</dbReference>
<dbReference type="Gene3D" id="3.40.50.1100">
    <property type="match status" value="3"/>
</dbReference>
<evidence type="ECO:0000313" key="5">
    <source>
        <dbReference type="Proteomes" id="UP000029507"/>
    </source>
</evidence>
<dbReference type="InterPro" id="IPR010081">
    <property type="entry name" value="DiNH2opropionate_NH3_lyase"/>
</dbReference>
<dbReference type="Proteomes" id="UP000029507">
    <property type="component" value="Chromosome"/>
</dbReference>
<evidence type="ECO:0000259" key="3">
    <source>
        <dbReference type="Pfam" id="PF00291"/>
    </source>
</evidence>
<dbReference type="GO" id="GO:0030170">
    <property type="term" value="F:pyridoxal phosphate binding"/>
    <property type="evidence" value="ECO:0007669"/>
    <property type="project" value="InterPro"/>
</dbReference>
<evidence type="ECO:0000256" key="2">
    <source>
        <dbReference type="ARBA" id="ARBA00022898"/>
    </source>
</evidence>
<proteinExistence type="predicted"/>
<gene>
    <name evidence="4" type="ORF">PSTEL_10765</name>
</gene>
<dbReference type="EMBL" id="CP009286">
    <property type="protein sequence ID" value="AIQ63488.1"/>
    <property type="molecule type" value="Genomic_DNA"/>
</dbReference>
<evidence type="ECO:0000256" key="1">
    <source>
        <dbReference type="ARBA" id="ARBA00001933"/>
    </source>
</evidence>
<name>A0A089LW85_9BACL</name>
<dbReference type="NCBIfam" id="TIGR01747">
    <property type="entry name" value="diampropi_NH3ly"/>
    <property type="match status" value="1"/>
</dbReference>
<comment type="cofactor">
    <cofactor evidence="1">
        <name>pyridoxal 5'-phosphate</name>
        <dbReference type="ChEBI" id="CHEBI:597326"/>
    </cofactor>
</comment>
<dbReference type="GO" id="GO:1901605">
    <property type="term" value="P:alpha-amino acid metabolic process"/>
    <property type="evidence" value="ECO:0007669"/>
    <property type="project" value="UniProtKB-ARBA"/>
</dbReference>
<dbReference type="KEGG" id="pste:PSTEL_10765"/>
<dbReference type="InterPro" id="IPR036052">
    <property type="entry name" value="TrpB-like_PALP_sf"/>
</dbReference>
<dbReference type="PANTHER" id="PTHR42937">
    <property type="match status" value="1"/>
</dbReference>
<dbReference type="SUPFAM" id="SSF53686">
    <property type="entry name" value="Tryptophan synthase beta subunit-like PLP-dependent enzymes"/>
    <property type="match status" value="1"/>
</dbReference>
<dbReference type="RefSeq" id="WP_038695056.1">
    <property type="nucleotide sequence ID" value="NZ_CP009286.1"/>
</dbReference>
<accession>A0A089LW85</accession>
<reference evidence="4 5" key="1">
    <citation type="submission" date="2014-08" db="EMBL/GenBank/DDBJ databases">
        <title>Comparative genomics of the Paenibacillus odorifer group.</title>
        <authorList>
            <person name="den Bakker H.C."/>
            <person name="Tsai Y.-C."/>
            <person name="Martin N."/>
            <person name="Korlach J."/>
            <person name="Wiedmann M."/>
        </authorList>
    </citation>
    <scope>NUCLEOTIDE SEQUENCE [LARGE SCALE GENOMIC DNA]</scope>
    <source>
        <strain evidence="4 5">DSM 14472</strain>
    </source>
</reference>
<dbReference type="Pfam" id="PF00291">
    <property type="entry name" value="PALP"/>
    <property type="match status" value="1"/>
</dbReference>
<dbReference type="OrthoDB" id="34584at2"/>
<dbReference type="PANTHER" id="PTHR42937:SF1">
    <property type="entry name" value="DIAMINOPROPIONATE AMMONIA-LYASE"/>
    <property type="match status" value="1"/>
</dbReference>
<dbReference type="NCBIfam" id="TIGR03528">
    <property type="entry name" value="2_3_DAP_am_ly"/>
    <property type="match status" value="1"/>
</dbReference>
<keyword evidence="5" id="KW-1185">Reference proteome</keyword>
<organism evidence="4 5">
    <name type="scientific">Paenibacillus stellifer</name>
    <dbReference type="NCBI Taxonomy" id="169760"/>
    <lineage>
        <taxon>Bacteria</taxon>
        <taxon>Bacillati</taxon>
        <taxon>Bacillota</taxon>
        <taxon>Bacilli</taxon>
        <taxon>Bacillales</taxon>
        <taxon>Paenibacillaceae</taxon>
        <taxon>Paenibacillus</taxon>
    </lineage>
</organism>
<dbReference type="STRING" id="169760.PSTEL_10765"/>
<dbReference type="GO" id="GO:0008838">
    <property type="term" value="F:diaminopropionate ammonia-lyase activity"/>
    <property type="evidence" value="ECO:0007669"/>
    <property type="project" value="InterPro"/>
</dbReference>
<sequence length="414" mass="45190">MDRLTRTKAFKWTANERARSIERPAPADMMGCLTVEEAEKARRFHRTFTDYAETPLTSLPGLATHLGVAGIYVKDESYRFGLNAFKVLGGAYAIGMYLAERLGREISELSFDVLRSPEVKVMLGELTFITATDGNHGRGVAWAAQQLGQQAIVYMPKGSSRIRLDNIRATGAEAYITEWNYDECVRHCAKLAKERGWIVIQDTAWEGYEKIPSWIMQGYATLALEAMDQLEAYGAGKPTHLFLQAGVGSFAGAVQGLFAGACGDERPVTAVVEPNKADCLFRSAAAGDGRPRFVTGDMDTIMAGLACGEPNPAAWDVLHEYTDMFISCPDYVAANGMRILGNPIGQDKPVISGESGAVTAGALSLLMTRPELAEAKERLGLNANSHVLLISTEGDTDPEHYRRIVWDGHYPAEN</sequence>
<dbReference type="NCBIfam" id="NF006058">
    <property type="entry name" value="PRK08206.1"/>
    <property type="match status" value="1"/>
</dbReference>
<dbReference type="HOGENOM" id="CLU_021802_8_0_9"/>
<protein>
    <submittedName>
        <fullName evidence="4">Diaminopropionate ammonia-lyase</fullName>
    </submittedName>
</protein>
<evidence type="ECO:0000313" key="4">
    <source>
        <dbReference type="EMBL" id="AIQ63488.1"/>
    </source>
</evidence>
<dbReference type="CDD" id="cd00640">
    <property type="entry name" value="Trp-synth-beta_II"/>
    <property type="match status" value="1"/>
</dbReference>